<dbReference type="Proteomes" id="UP000828048">
    <property type="component" value="Chromosome 6"/>
</dbReference>
<sequence>MMPDLCLSSTPKKTATHFSTLLLSDLILFFSFILSHPLYLAYFIFFSPYILKLLSFLSPLFITTVLLLLGFLTISPVEFSEPQVGFLLATYYTVRERLWSNTESEEWEFPLFEEFEAYKIIFDTSALYALDNSDEVSELRSDENLEEKTVEIAWEEKRIEGFCKQLDGFEQTTFKEEEKRAEGLDSKPEELKKEASLVRSKLEAIGDKLEAEVLDSKSEELKKDVSLVRSELDAMGDKLGADTVKISTNNGGEYTSDRFLDSPSSPTFESSLGSYGSMRKEKDWKRTLACKLFEERHNVGGGEGMDSLWETYEMDSSNKAKPKCNNTKKKNKKKSVYEEEEEEYEEEDGNGQLCCLQALKFSSGRMNFGMRKPSLVKISKAIKGIGWLHSVTSRHGRKG</sequence>
<protein>
    <submittedName>
        <fullName evidence="1">Uncharacterized protein</fullName>
    </submittedName>
</protein>
<gene>
    <name evidence="1" type="ORF">Vadar_015689</name>
</gene>
<evidence type="ECO:0000313" key="1">
    <source>
        <dbReference type="EMBL" id="KAH7837598.1"/>
    </source>
</evidence>
<evidence type="ECO:0000313" key="2">
    <source>
        <dbReference type="Proteomes" id="UP000828048"/>
    </source>
</evidence>
<reference evidence="1 2" key="1">
    <citation type="journal article" date="2021" name="Hortic Res">
        <title>High-quality reference genome and annotation aids understanding of berry development for evergreen blueberry (Vaccinium darrowii).</title>
        <authorList>
            <person name="Yu J."/>
            <person name="Hulse-Kemp A.M."/>
            <person name="Babiker E."/>
            <person name="Staton M."/>
        </authorList>
    </citation>
    <scope>NUCLEOTIDE SEQUENCE [LARGE SCALE GENOMIC DNA]</scope>
    <source>
        <strain evidence="2">cv. NJ 8807/NJ 8810</strain>
        <tissue evidence="1">Young leaf</tissue>
    </source>
</reference>
<proteinExistence type="predicted"/>
<dbReference type="EMBL" id="CM037156">
    <property type="protein sequence ID" value="KAH7837598.1"/>
    <property type="molecule type" value="Genomic_DNA"/>
</dbReference>
<keyword evidence="2" id="KW-1185">Reference proteome</keyword>
<comment type="caution">
    <text evidence="1">The sequence shown here is derived from an EMBL/GenBank/DDBJ whole genome shotgun (WGS) entry which is preliminary data.</text>
</comment>
<accession>A0ACB7XA98</accession>
<organism evidence="1 2">
    <name type="scientific">Vaccinium darrowii</name>
    <dbReference type="NCBI Taxonomy" id="229202"/>
    <lineage>
        <taxon>Eukaryota</taxon>
        <taxon>Viridiplantae</taxon>
        <taxon>Streptophyta</taxon>
        <taxon>Embryophyta</taxon>
        <taxon>Tracheophyta</taxon>
        <taxon>Spermatophyta</taxon>
        <taxon>Magnoliopsida</taxon>
        <taxon>eudicotyledons</taxon>
        <taxon>Gunneridae</taxon>
        <taxon>Pentapetalae</taxon>
        <taxon>asterids</taxon>
        <taxon>Ericales</taxon>
        <taxon>Ericaceae</taxon>
        <taxon>Vaccinioideae</taxon>
        <taxon>Vaccinieae</taxon>
        <taxon>Vaccinium</taxon>
    </lineage>
</organism>
<name>A0ACB7XA98_9ERIC</name>